<dbReference type="Proteomes" id="UP000027120">
    <property type="component" value="Unassembled WGS sequence"/>
</dbReference>
<feature type="domain" description="Plastocyanin-like" evidence="2">
    <location>
        <begin position="1"/>
        <end position="42"/>
    </location>
</feature>
<gene>
    <name evidence="3" type="ORF">CISIN_1g0092421mg</name>
</gene>
<evidence type="ECO:0000313" key="4">
    <source>
        <dbReference type="Proteomes" id="UP000027120"/>
    </source>
</evidence>
<dbReference type="Pfam" id="PF07731">
    <property type="entry name" value="Cu-oxidase_2"/>
    <property type="match status" value="1"/>
</dbReference>
<dbReference type="GO" id="GO:0016491">
    <property type="term" value="F:oxidoreductase activity"/>
    <property type="evidence" value="ECO:0007669"/>
    <property type="project" value="InterPro"/>
</dbReference>
<dbReference type="GO" id="GO:0005507">
    <property type="term" value="F:copper ion binding"/>
    <property type="evidence" value="ECO:0007669"/>
    <property type="project" value="InterPro"/>
</dbReference>
<dbReference type="EMBL" id="KK784878">
    <property type="protein sequence ID" value="KDO79345.1"/>
    <property type="molecule type" value="Genomic_DNA"/>
</dbReference>
<evidence type="ECO:0000259" key="2">
    <source>
        <dbReference type="Pfam" id="PF07731"/>
    </source>
</evidence>
<dbReference type="EMBL" id="KK784878">
    <property type="protein sequence ID" value="KDO79343.1"/>
    <property type="molecule type" value="Genomic_DNA"/>
</dbReference>
<protein>
    <recommendedName>
        <fullName evidence="2">Plastocyanin-like domain-containing protein</fullName>
    </recommendedName>
</protein>
<reference evidence="3 4" key="1">
    <citation type="submission" date="2014-04" db="EMBL/GenBank/DDBJ databases">
        <authorList>
            <consortium name="International Citrus Genome Consortium"/>
            <person name="Gmitter F."/>
            <person name="Chen C."/>
            <person name="Farmerie W."/>
            <person name="Harkins T."/>
            <person name="Desany B."/>
            <person name="Mohiuddin M."/>
            <person name="Kodira C."/>
            <person name="Borodovsky M."/>
            <person name="Lomsadze A."/>
            <person name="Burns P."/>
            <person name="Jenkins J."/>
            <person name="Prochnik S."/>
            <person name="Shu S."/>
            <person name="Chapman J."/>
            <person name="Pitluck S."/>
            <person name="Schmutz J."/>
            <person name="Rokhsar D."/>
        </authorList>
    </citation>
    <scope>NUCLEOTIDE SEQUENCE</scope>
</reference>
<name>A0A067GHZ7_CITSI</name>
<evidence type="ECO:0000313" key="3">
    <source>
        <dbReference type="EMBL" id="KDO79343.1"/>
    </source>
</evidence>
<comment type="similarity">
    <text evidence="1">Belongs to the multicopper oxidase family.</text>
</comment>
<keyword evidence="4" id="KW-1185">Reference proteome</keyword>
<feature type="non-terminal residue" evidence="3">
    <location>
        <position position="1"/>
    </location>
</feature>
<organism evidence="3 4">
    <name type="scientific">Citrus sinensis</name>
    <name type="common">Sweet orange</name>
    <name type="synonym">Citrus aurantium var. sinensis</name>
    <dbReference type="NCBI Taxonomy" id="2711"/>
    <lineage>
        <taxon>Eukaryota</taxon>
        <taxon>Viridiplantae</taxon>
        <taxon>Streptophyta</taxon>
        <taxon>Embryophyta</taxon>
        <taxon>Tracheophyta</taxon>
        <taxon>Spermatophyta</taxon>
        <taxon>Magnoliopsida</taxon>
        <taxon>eudicotyledons</taxon>
        <taxon>Gunneridae</taxon>
        <taxon>Pentapetalae</taxon>
        <taxon>rosids</taxon>
        <taxon>malvids</taxon>
        <taxon>Sapindales</taxon>
        <taxon>Rutaceae</taxon>
        <taxon>Aurantioideae</taxon>
        <taxon>Citrus</taxon>
    </lineage>
</organism>
<evidence type="ECO:0000256" key="1">
    <source>
        <dbReference type="ARBA" id="ARBA00010609"/>
    </source>
</evidence>
<dbReference type="SUPFAM" id="SSF49503">
    <property type="entry name" value="Cupredoxins"/>
    <property type="match status" value="1"/>
</dbReference>
<proteinExistence type="inferred from homology"/>
<dbReference type="InterPro" id="IPR011706">
    <property type="entry name" value="Cu-oxidase_C"/>
</dbReference>
<dbReference type="AlphaFoldDB" id="A0A067GHZ7"/>
<dbReference type="STRING" id="2711.A0A067GHZ7"/>
<dbReference type="EMBL" id="KK784878">
    <property type="protein sequence ID" value="KDO79344.1"/>
    <property type="molecule type" value="Genomic_DNA"/>
</dbReference>
<dbReference type="Gene3D" id="2.60.40.420">
    <property type="entry name" value="Cupredoxins - blue copper proteins"/>
    <property type="match status" value="1"/>
</dbReference>
<sequence>VYPQSWTVILVSLDNQGMWNMRSAIWERQYLGQQFYLKVWNAVHSLANEYDIPSNILVCGKAVGHHP</sequence>
<dbReference type="InterPro" id="IPR008972">
    <property type="entry name" value="Cupredoxin"/>
</dbReference>
<accession>A0A067GHZ7</accession>